<feature type="region of interest" description="Disordered" evidence="1">
    <location>
        <begin position="146"/>
        <end position="179"/>
    </location>
</feature>
<proteinExistence type="predicted"/>
<evidence type="ECO:0000256" key="1">
    <source>
        <dbReference type="SAM" id="MobiDB-lite"/>
    </source>
</evidence>
<feature type="region of interest" description="Disordered" evidence="1">
    <location>
        <begin position="31"/>
        <end position="62"/>
    </location>
</feature>
<sequence>MNSVRASPYHWTSNVFSSSLRLNAQLCPPRNYPSSPVSPNDVQPSLPSTSSSGGSSAHNAPVSDLSTNLGSPVLCQTLTLGPCTFILAGLGPSSSLQIINTSWTKERTSLARRHPFLLLRASSFIRLITRTFKICKFLLLPNQHLSSHPQSHRQRTLMPLNRRRRQTHNRRKTSLSSHTRCEDYLRKPRRVSTRGTRHILSERCRRSCPVKLAVPLLLTRTWAKTGGIPFRSLLHVYTRQLLPAAVARPNCHWRGRTRLCIGIQICGSSPHQNRRWTAEDGAFYVPPSLAHLVGMWTSGIGYRTKHVGVQGTGE</sequence>
<name>A0A5C3QPZ4_9AGAR</name>
<evidence type="ECO:0000313" key="2">
    <source>
        <dbReference type="EMBL" id="TFL04056.1"/>
    </source>
</evidence>
<dbReference type="Proteomes" id="UP000305067">
    <property type="component" value="Unassembled WGS sequence"/>
</dbReference>
<dbReference type="EMBL" id="ML178819">
    <property type="protein sequence ID" value="TFL04056.1"/>
    <property type="molecule type" value="Genomic_DNA"/>
</dbReference>
<feature type="compositionally biased region" description="Polar residues" evidence="1">
    <location>
        <begin position="32"/>
        <end position="43"/>
    </location>
</feature>
<dbReference type="AlphaFoldDB" id="A0A5C3QPZ4"/>
<accession>A0A5C3QPZ4</accession>
<reference evidence="2 3" key="1">
    <citation type="journal article" date="2019" name="Nat. Ecol. Evol.">
        <title>Megaphylogeny resolves global patterns of mushroom evolution.</title>
        <authorList>
            <person name="Varga T."/>
            <person name="Krizsan K."/>
            <person name="Foldi C."/>
            <person name="Dima B."/>
            <person name="Sanchez-Garcia M."/>
            <person name="Sanchez-Ramirez S."/>
            <person name="Szollosi G.J."/>
            <person name="Szarkandi J.G."/>
            <person name="Papp V."/>
            <person name="Albert L."/>
            <person name="Andreopoulos W."/>
            <person name="Angelini C."/>
            <person name="Antonin V."/>
            <person name="Barry K.W."/>
            <person name="Bougher N.L."/>
            <person name="Buchanan P."/>
            <person name="Buyck B."/>
            <person name="Bense V."/>
            <person name="Catcheside P."/>
            <person name="Chovatia M."/>
            <person name="Cooper J."/>
            <person name="Damon W."/>
            <person name="Desjardin D."/>
            <person name="Finy P."/>
            <person name="Geml J."/>
            <person name="Haridas S."/>
            <person name="Hughes K."/>
            <person name="Justo A."/>
            <person name="Karasinski D."/>
            <person name="Kautmanova I."/>
            <person name="Kiss B."/>
            <person name="Kocsube S."/>
            <person name="Kotiranta H."/>
            <person name="LaButti K.M."/>
            <person name="Lechner B.E."/>
            <person name="Liimatainen K."/>
            <person name="Lipzen A."/>
            <person name="Lukacs Z."/>
            <person name="Mihaltcheva S."/>
            <person name="Morgado L.N."/>
            <person name="Niskanen T."/>
            <person name="Noordeloos M.E."/>
            <person name="Ohm R.A."/>
            <person name="Ortiz-Santana B."/>
            <person name="Ovrebo C."/>
            <person name="Racz N."/>
            <person name="Riley R."/>
            <person name="Savchenko A."/>
            <person name="Shiryaev A."/>
            <person name="Soop K."/>
            <person name="Spirin V."/>
            <person name="Szebenyi C."/>
            <person name="Tomsovsky M."/>
            <person name="Tulloss R.E."/>
            <person name="Uehling J."/>
            <person name="Grigoriev I.V."/>
            <person name="Vagvolgyi C."/>
            <person name="Papp T."/>
            <person name="Martin F.M."/>
            <person name="Miettinen O."/>
            <person name="Hibbett D.S."/>
            <person name="Nagy L.G."/>
        </authorList>
    </citation>
    <scope>NUCLEOTIDE SEQUENCE [LARGE SCALE GENOMIC DNA]</scope>
    <source>
        <strain evidence="2 3">CBS 309.79</strain>
    </source>
</reference>
<evidence type="ECO:0000313" key="3">
    <source>
        <dbReference type="Proteomes" id="UP000305067"/>
    </source>
</evidence>
<protein>
    <submittedName>
        <fullName evidence="2">Uncharacterized protein</fullName>
    </submittedName>
</protein>
<feature type="compositionally biased region" description="Low complexity" evidence="1">
    <location>
        <begin position="44"/>
        <end position="56"/>
    </location>
</feature>
<feature type="compositionally biased region" description="Basic residues" evidence="1">
    <location>
        <begin position="150"/>
        <end position="173"/>
    </location>
</feature>
<keyword evidence="3" id="KW-1185">Reference proteome</keyword>
<gene>
    <name evidence="2" type="ORF">BDV98DRAFT_358752</name>
</gene>
<organism evidence="2 3">
    <name type="scientific">Pterulicium gracile</name>
    <dbReference type="NCBI Taxonomy" id="1884261"/>
    <lineage>
        <taxon>Eukaryota</taxon>
        <taxon>Fungi</taxon>
        <taxon>Dikarya</taxon>
        <taxon>Basidiomycota</taxon>
        <taxon>Agaricomycotina</taxon>
        <taxon>Agaricomycetes</taxon>
        <taxon>Agaricomycetidae</taxon>
        <taxon>Agaricales</taxon>
        <taxon>Pleurotineae</taxon>
        <taxon>Pterulaceae</taxon>
        <taxon>Pterulicium</taxon>
    </lineage>
</organism>